<dbReference type="InterPro" id="IPR040097">
    <property type="entry name" value="FAAL/FAAC"/>
</dbReference>
<feature type="domain" description="AMP-dependent synthetase/ligase" evidence="5">
    <location>
        <begin position="52"/>
        <end position="451"/>
    </location>
</feature>
<sequence length="630" mass="67643">MDISAAMAQFYDDKGEIAIPDQLSLSAMCEMLYSMAQMEGAVDTPLITFHDFSGSAEGETVTWTRAEVNTRIKAVCVRLQQVTERGDRVAILANNSPEYLFGFMGALYAGTVPVPLYDPTEPGHADHLSAVLGSSTPTVVLTNKTSAGHVRSHFASLPSAERPRVLTIDALPDSLAEEWQNPMMAMMENPELAPKSSDPAFLQYTSGSTRTPAGVVLTHRSIVTNVLQVFQAGQLQMPMRLVNWLPLHHDMGIILSAFVLILGIPQDLMAPRDFIQDPGRWIGQLGDHGDDLNVYTAVPNFALELASRYADPAKRSDLADVDLSHVEGIINGAEAVSLQSVDRFCDVFEPYGFRRSTMRPSYGLAEATVFVTTPQTEERPKLRVFDREKLAEGQAVEVSADAENAVPIMSVGEPGPSLFMPIVDPSTGEELAEGTVGEVWLNGGNIAAGYLDREDDTTEAFRNSLPADKRLSQGSAAEGAPEDNWLRTGDLAVVVDGQLYITGRIKDLVVVAGRNHYPQDIEATAADATGGHVLPGVLAAFAVNGDLIENAAGGDSGSEQLVIVAERDPEASADGDAEAVSAIRSAVTTTHGVQPADIRIVDEGTIPRSSANKIARRVCAKAYLDGRFAR</sequence>
<evidence type="ECO:0000256" key="4">
    <source>
        <dbReference type="ARBA" id="ARBA00023098"/>
    </source>
</evidence>
<keyword evidence="4" id="KW-0443">Lipid metabolism</keyword>
<evidence type="ECO:0000256" key="1">
    <source>
        <dbReference type="ARBA" id="ARBA00006432"/>
    </source>
</evidence>
<keyword evidence="3" id="KW-0276">Fatty acid metabolism</keyword>
<dbReference type="GO" id="GO:0016874">
    <property type="term" value="F:ligase activity"/>
    <property type="evidence" value="ECO:0007669"/>
    <property type="project" value="UniProtKB-KW"/>
</dbReference>
<dbReference type="KEGG" id="cgy:CGLY_15060"/>
<dbReference type="EMBL" id="CP006842">
    <property type="protein sequence ID" value="AHW65448.1"/>
    <property type="molecule type" value="Genomic_DNA"/>
</dbReference>
<organism evidence="6 7">
    <name type="scientific">Corynebacterium glyciniphilum AJ 3170</name>
    <dbReference type="NCBI Taxonomy" id="1404245"/>
    <lineage>
        <taxon>Bacteria</taxon>
        <taxon>Bacillati</taxon>
        <taxon>Actinomycetota</taxon>
        <taxon>Actinomycetes</taxon>
        <taxon>Mycobacteriales</taxon>
        <taxon>Corynebacteriaceae</taxon>
        <taxon>Corynebacterium</taxon>
    </lineage>
</organism>
<dbReference type="SUPFAM" id="SSF56801">
    <property type="entry name" value="Acetyl-CoA synthetase-like"/>
    <property type="match status" value="1"/>
</dbReference>
<name>X5DQF0_9CORY</name>
<keyword evidence="7" id="KW-1185">Reference proteome</keyword>
<dbReference type="STRING" id="1404245.CGLY_15060"/>
<dbReference type="HOGENOM" id="CLU_000022_23_7_11"/>
<accession>X5DQF0</accession>
<dbReference type="GO" id="GO:0070566">
    <property type="term" value="F:adenylyltransferase activity"/>
    <property type="evidence" value="ECO:0007669"/>
    <property type="project" value="TreeGrafter"/>
</dbReference>
<dbReference type="Gene3D" id="3.40.50.12780">
    <property type="entry name" value="N-terminal domain of ligase-like"/>
    <property type="match status" value="1"/>
</dbReference>
<gene>
    <name evidence="6" type="primary">fadD10</name>
    <name evidence="6" type="ORF">CGLY_15060</name>
</gene>
<dbReference type="InterPro" id="IPR045851">
    <property type="entry name" value="AMP-bd_C_sf"/>
</dbReference>
<dbReference type="CDD" id="cd05931">
    <property type="entry name" value="FAAL"/>
    <property type="match status" value="1"/>
</dbReference>
<comment type="similarity">
    <text evidence="1">Belongs to the ATP-dependent AMP-binding enzyme family.</text>
</comment>
<dbReference type="Pfam" id="PF00501">
    <property type="entry name" value="AMP-binding"/>
    <property type="match status" value="1"/>
</dbReference>
<dbReference type="AlphaFoldDB" id="X5DQF0"/>
<keyword evidence="2 6" id="KW-0436">Ligase</keyword>
<protein>
    <submittedName>
        <fullName evidence="6">Long-chain-fatty-acid-AMP ligase FadD32</fullName>
    </submittedName>
</protein>
<evidence type="ECO:0000313" key="6">
    <source>
        <dbReference type="EMBL" id="AHW65448.1"/>
    </source>
</evidence>
<dbReference type="GO" id="GO:0071766">
    <property type="term" value="P:Actinobacterium-type cell wall biogenesis"/>
    <property type="evidence" value="ECO:0007669"/>
    <property type="project" value="UniProtKB-ARBA"/>
</dbReference>
<dbReference type="FunFam" id="3.40.50.12780:FF:000013">
    <property type="entry name" value="Long-chain-fatty-acid--AMP ligase FadD32"/>
    <property type="match status" value="1"/>
</dbReference>
<dbReference type="Gene3D" id="3.30.300.30">
    <property type="match status" value="1"/>
</dbReference>
<evidence type="ECO:0000256" key="3">
    <source>
        <dbReference type="ARBA" id="ARBA00022832"/>
    </source>
</evidence>
<proteinExistence type="inferred from homology"/>
<dbReference type="RefSeq" id="WP_038550467.1">
    <property type="nucleotide sequence ID" value="NZ_CP006842.1"/>
</dbReference>
<reference evidence="6 7" key="1">
    <citation type="journal article" date="2015" name="Int. J. Syst. Evol. Microbiol.">
        <title>Revisiting Corynebacterium glyciniphilum (ex Kubota et al., 1972) sp. nov., nom. rev., isolated from putrefied banana.</title>
        <authorList>
            <person name="Al-Dilaimi A."/>
            <person name="Bednarz H."/>
            <person name="Lomker A."/>
            <person name="Niehaus K."/>
            <person name="Kalinowski J."/>
            <person name="Ruckert C."/>
        </authorList>
    </citation>
    <scope>NUCLEOTIDE SEQUENCE [LARGE SCALE GENOMIC DNA]</scope>
    <source>
        <strain evidence="6">AJ 3170</strain>
    </source>
</reference>
<dbReference type="PANTHER" id="PTHR22754">
    <property type="entry name" value="DISCO-INTERACTING PROTEIN 2 DIP2 -RELATED"/>
    <property type="match status" value="1"/>
</dbReference>
<dbReference type="NCBIfam" id="NF040633">
    <property type="entry name" value="FadD32_Coryne"/>
    <property type="match status" value="1"/>
</dbReference>
<evidence type="ECO:0000313" key="7">
    <source>
        <dbReference type="Proteomes" id="UP000023703"/>
    </source>
</evidence>
<dbReference type="InterPro" id="IPR000873">
    <property type="entry name" value="AMP-dep_synth/lig_dom"/>
</dbReference>
<evidence type="ECO:0000259" key="5">
    <source>
        <dbReference type="Pfam" id="PF00501"/>
    </source>
</evidence>
<dbReference type="PANTHER" id="PTHR22754:SF32">
    <property type="entry name" value="DISCO-INTERACTING PROTEIN 2"/>
    <property type="match status" value="1"/>
</dbReference>
<dbReference type="OrthoDB" id="3671040at2"/>
<dbReference type="eggNOG" id="COG0318">
    <property type="taxonomic scope" value="Bacteria"/>
</dbReference>
<dbReference type="Proteomes" id="UP000023703">
    <property type="component" value="Chromosome"/>
</dbReference>
<dbReference type="GO" id="GO:0005886">
    <property type="term" value="C:plasma membrane"/>
    <property type="evidence" value="ECO:0007669"/>
    <property type="project" value="TreeGrafter"/>
</dbReference>
<dbReference type="InterPro" id="IPR042099">
    <property type="entry name" value="ANL_N_sf"/>
</dbReference>
<dbReference type="GO" id="GO:0006633">
    <property type="term" value="P:fatty acid biosynthetic process"/>
    <property type="evidence" value="ECO:0007669"/>
    <property type="project" value="TreeGrafter"/>
</dbReference>
<evidence type="ECO:0000256" key="2">
    <source>
        <dbReference type="ARBA" id="ARBA00022598"/>
    </source>
</evidence>